<dbReference type="CDD" id="cd12797">
    <property type="entry name" value="M23_peptidase"/>
    <property type="match status" value="1"/>
</dbReference>
<evidence type="ECO:0000313" key="6">
    <source>
        <dbReference type="EMBL" id="HIS66447.1"/>
    </source>
</evidence>
<feature type="domain" description="Peptidoglycan hydrolase PcsB coiled-coil" evidence="5">
    <location>
        <begin position="120"/>
        <end position="180"/>
    </location>
</feature>
<organism evidence="6 7">
    <name type="scientific">Candidatus Scatomorpha merdipullorum</name>
    <dbReference type="NCBI Taxonomy" id="2840927"/>
    <lineage>
        <taxon>Bacteria</taxon>
        <taxon>Bacillati</taxon>
        <taxon>Bacillota</taxon>
        <taxon>Clostridia</taxon>
        <taxon>Eubacteriales</taxon>
        <taxon>Candidatus Scatomorpha</taxon>
    </lineage>
</organism>
<dbReference type="InterPro" id="IPR011055">
    <property type="entry name" value="Dup_hybrid_motif"/>
</dbReference>
<reference evidence="6" key="2">
    <citation type="journal article" date="2021" name="PeerJ">
        <title>Extensive microbial diversity within the chicken gut microbiome revealed by metagenomics and culture.</title>
        <authorList>
            <person name="Gilroy R."/>
            <person name="Ravi A."/>
            <person name="Getino M."/>
            <person name="Pursley I."/>
            <person name="Horton D.L."/>
            <person name="Alikhan N.F."/>
            <person name="Baker D."/>
            <person name="Gharbi K."/>
            <person name="Hall N."/>
            <person name="Watson M."/>
            <person name="Adriaenssens E.M."/>
            <person name="Foster-Nyarko E."/>
            <person name="Jarju S."/>
            <person name="Secka A."/>
            <person name="Antonio M."/>
            <person name="Oren A."/>
            <person name="Chaudhuri R.R."/>
            <person name="La Ragione R."/>
            <person name="Hildebrand F."/>
            <person name="Pallen M.J."/>
        </authorList>
    </citation>
    <scope>NUCLEOTIDE SEQUENCE</scope>
    <source>
        <strain evidence="6">ChiHjej10B9-9673</strain>
    </source>
</reference>
<evidence type="ECO:0000256" key="3">
    <source>
        <dbReference type="SAM" id="MobiDB-lite"/>
    </source>
</evidence>
<dbReference type="AlphaFoldDB" id="A0A9D1FCF9"/>
<evidence type="ECO:0000256" key="2">
    <source>
        <dbReference type="SAM" id="Coils"/>
    </source>
</evidence>
<name>A0A9D1FCF9_9FIRM</name>
<sequence>MKRKTAVSVIAVIMAFLLLVSLLLSVVGSIGALAADDYQSEIDAIEQQKEQLQAEREGMQADIAGLMAERETVLEKKALLDEQNQYAVEEMELIDEQIEIYTGLIEDKAEELERAQAAEDEQYELYCRRVRAMEENGHYSYLEIIFQCKSLGELLGAMDDIREIMDSDRRQYENYVAAREETERVKAEYEQTLSELGEKQDDLEAEKAELEAEIEEATELIAGLDADIEQAQAEYAANEAAEQALNSQLDAIAAEIAAQEAAEREEAQQSGQDYTGPGSTATGSYLWPTPGCTYITSGYGNRIHPIFGTERWHSGIDIGAAAGSSVLAADSGTVTVATYSSSYGNYVMIYHSNGTYTLYAHMSSLTVTAGQNVTKGDTIGYVGSTGWATGPHLHFEIRNSGGTIDPTQYFGGLTYAPDA</sequence>
<dbReference type="Gene3D" id="2.70.70.10">
    <property type="entry name" value="Glucose Permease (Domain IIA)"/>
    <property type="match status" value="1"/>
</dbReference>
<dbReference type="InterPro" id="IPR057309">
    <property type="entry name" value="PcsB_CC"/>
</dbReference>
<evidence type="ECO:0000259" key="4">
    <source>
        <dbReference type="Pfam" id="PF01551"/>
    </source>
</evidence>
<dbReference type="InterPro" id="IPR050570">
    <property type="entry name" value="Cell_wall_metabolism_enzyme"/>
</dbReference>
<evidence type="ECO:0000313" key="7">
    <source>
        <dbReference type="Proteomes" id="UP000824001"/>
    </source>
</evidence>
<dbReference type="EMBL" id="DVJK01000071">
    <property type="protein sequence ID" value="HIS66447.1"/>
    <property type="molecule type" value="Genomic_DNA"/>
</dbReference>
<feature type="domain" description="M23ase beta-sheet core" evidence="4">
    <location>
        <begin position="313"/>
        <end position="406"/>
    </location>
</feature>
<dbReference type="Proteomes" id="UP000824001">
    <property type="component" value="Unassembled WGS sequence"/>
</dbReference>
<proteinExistence type="predicted"/>
<dbReference type="Pfam" id="PF24568">
    <property type="entry name" value="CC_PcsB"/>
    <property type="match status" value="1"/>
</dbReference>
<feature type="compositionally biased region" description="Polar residues" evidence="3">
    <location>
        <begin position="270"/>
        <end position="281"/>
    </location>
</feature>
<feature type="coiled-coil region" evidence="2">
    <location>
        <begin position="35"/>
        <end position="69"/>
    </location>
</feature>
<accession>A0A9D1FCF9</accession>
<dbReference type="Gene3D" id="6.10.250.3150">
    <property type="match status" value="1"/>
</dbReference>
<dbReference type="PANTHER" id="PTHR21666">
    <property type="entry name" value="PEPTIDASE-RELATED"/>
    <property type="match status" value="1"/>
</dbReference>
<feature type="coiled-coil region" evidence="2">
    <location>
        <begin position="172"/>
        <end position="248"/>
    </location>
</feature>
<dbReference type="Pfam" id="PF01551">
    <property type="entry name" value="Peptidase_M23"/>
    <property type="match status" value="1"/>
</dbReference>
<keyword evidence="1" id="KW-0732">Signal</keyword>
<evidence type="ECO:0000259" key="5">
    <source>
        <dbReference type="Pfam" id="PF24568"/>
    </source>
</evidence>
<feature type="region of interest" description="Disordered" evidence="3">
    <location>
        <begin position="259"/>
        <end position="281"/>
    </location>
</feature>
<comment type="caution">
    <text evidence="6">The sequence shown here is derived from an EMBL/GenBank/DDBJ whole genome shotgun (WGS) entry which is preliminary data.</text>
</comment>
<dbReference type="GO" id="GO:0004222">
    <property type="term" value="F:metalloendopeptidase activity"/>
    <property type="evidence" value="ECO:0007669"/>
    <property type="project" value="TreeGrafter"/>
</dbReference>
<keyword evidence="2" id="KW-0175">Coiled coil</keyword>
<dbReference type="SUPFAM" id="SSF51261">
    <property type="entry name" value="Duplicated hybrid motif"/>
    <property type="match status" value="1"/>
</dbReference>
<dbReference type="InterPro" id="IPR016047">
    <property type="entry name" value="M23ase_b-sheet_dom"/>
</dbReference>
<protein>
    <submittedName>
        <fullName evidence="6">Peptidoglycan DD-metalloendopeptidase family protein</fullName>
    </submittedName>
</protein>
<dbReference type="PANTHER" id="PTHR21666:SF270">
    <property type="entry name" value="MUREIN HYDROLASE ACTIVATOR ENVC"/>
    <property type="match status" value="1"/>
</dbReference>
<reference evidence="6" key="1">
    <citation type="submission" date="2020-10" db="EMBL/GenBank/DDBJ databases">
        <authorList>
            <person name="Gilroy R."/>
        </authorList>
    </citation>
    <scope>NUCLEOTIDE SEQUENCE</scope>
    <source>
        <strain evidence="6">ChiHjej10B9-9673</strain>
    </source>
</reference>
<gene>
    <name evidence="6" type="ORF">IAC18_02670</name>
</gene>
<evidence type="ECO:0000256" key="1">
    <source>
        <dbReference type="ARBA" id="ARBA00022729"/>
    </source>
</evidence>